<keyword evidence="7" id="KW-0690">Ribosome biogenesis</keyword>
<feature type="binding site" evidence="7">
    <location>
        <position position="134"/>
    </location>
    <ligand>
        <name>Zn(2+)</name>
        <dbReference type="ChEBI" id="CHEBI:29105"/>
        <note>catalytic</note>
    </ligand>
</feature>
<dbReference type="GO" id="GO:0004222">
    <property type="term" value="F:metalloendopeptidase activity"/>
    <property type="evidence" value="ECO:0007669"/>
    <property type="project" value="InterPro"/>
</dbReference>
<evidence type="ECO:0000313" key="9">
    <source>
        <dbReference type="Proteomes" id="UP000435649"/>
    </source>
</evidence>
<dbReference type="Gene3D" id="3.40.390.30">
    <property type="entry name" value="Metalloproteases ('zincins'), catalytic domain"/>
    <property type="match status" value="1"/>
</dbReference>
<dbReference type="EMBL" id="VUNS01000004">
    <property type="protein sequence ID" value="MST96549.1"/>
    <property type="molecule type" value="Genomic_DNA"/>
</dbReference>
<dbReference type="NCBIfam" id="TIGR00043">
    <property type="entry name" value="rRNA maturation RNase YbeY"/>
    <property type="match status" value="1"/>
</dbReference>
<dbReference type="Proteomes" id="UP000435649">
    <property type="component" value="Unassembled WGS sequence"/>
</dbReference>
<comment type="cofactor">
    <cofactor evidence="7">
        <name>Zn(2+)</name>
        <dbReference type="ChEBI" id="CHEBI:29105"/>
    </cofactor>
    <text evidence="7">Binds 1 zinc ion.</text>
</comment>
<evidence type="ECO:0000256" key="6">
    <source>
        <dbReference type="ARBA" id="ARBA00022833"/>
    </source>
</evidence>
<comment type="caution">
    <text evidence="8">The sequence shown here is derived from an EMBL/GenBank/DDBJ whole genome shotgun (WGS) entry which is preliminary data.</text>
</comment>
<feature type="binding site" evidence="7">
    <location>
        <position position="124"/>
    </location>
    <ligand>
        <name>Zn(2+)</name>
        <dbReference type="ChEBI" id="CHEBI:29105"/>
        <note>catalytic</note>
    </ligand>
</feature>
<dbReference type="GO" id="GO:0006364">
    <property type="term" value="P:rRNA processing"/>
    <property type="evidence" value="ECO:0007669"/>
    <property type="project" value="UniProtKB-UniRule"/>
</dbReference>
<keyword evidence="7" id="KW-0963">Cytoplasm</keyword>
<dbReference type="GO" id="GO:0008270">
    <property type="term" value="F:zinc ion binding"/>
    <property type="evidence" value="ECO:0007669"/>
    <property type="project" value="UniProtKB-UniRule"/>
</dbReference>
<keyword evidence="2 7" id="KW-0540">Nuclease</keyword>
<sequence length="167" mass="18819">MIRRENVITTNSAWEVRRLPRPRKKLLDRLVERAAALAGLPADFDWELDVRFVGDRAMARANAEFVGHEGTTDVITFSYFDDPDSLFPGEAAVELIICIDAALREGAAREDSSYSREMVLYLVHGLLHSAGEDDLSPGPRRRMRRREREVLAGLEKEFDFAAVFPGA</sequence>
<dbReference type="InterPro" id="IPR023091">
    <property type="entry name" value="MetalPrtase_cat_dom_sf_prd"/>
</dbReference>
<keyword evidence="9" id="KW-1185">Reference proteome</keyword>
<evidence type="ECO:0000256" key="5">
    <source>
        <dbReference type="ARBA" id="ARBA00022801"/>
    </source>
</evidence>
<name>A0A844G253_9BACT</name>
<evidence type="ECO:0000256" key="4">
    <source>
        <dbReference type="ARBA" id="ARBA00022759"/>
    </source>
</evidence>
<dbReference type="HAMAP" id="MF_00009">
    <property type="entry name" value="Endoribonucl_YbeY"/>
    <property type="match status" value="1"/>
</dbReference>
<evidence type="ECO:0000313" key="8">
    <source>
        <dbReference type="EMBL" id="MST96549.1"/>
    </source>
</evidence>
<accession>A0A844G253</accession>
<evidence type="ECO:0000256" key="7">
    <source>
        <dbReference type="HAMAP-Rule" id="MF_00009"/>
    </source>
</evidence>
<keyword evidence="5 7" id="KW-0378">Hydrolase</keyword>
<keyword evidence="6 7" id="KW-0862">Zinc</keyword>
<organism evidence="8 9">
    <name type="scientific">Victivallis lenta</name>
    <dbReference type="NCBI Taxonomy" id="2606640"/>
    <lineage>
        <taxon>Bacteria</taxon>
        <taxon>Pseudomonadati</taxon>
        <taxon>Lentisphaerota</taxon>
        <taxon>Lentisphaeria</taxon>
        <taxon>Victivallales</taxon>
        <taxon>Victivallaceae</taxon>
        <taxon>Victivallis</taxon>
    </lineage>
</organism>
<gene>
    <name evidence="7 8" type="primary">ybeY</name>
    <name evidence="8" type="ORF">FYJ85_05755</name>
</gene>
<protein>
    <recommendedName>
        <fullName evidence="7">Endoribonuclease YbeY</fullName>
        <ecNumber evidence="7">3.1.-.-</ecNumber>
    </recommendedName>
</protein>
<dbReference type="Pfam" id="PF02130">
    <property type="entry name" value="YbeY"/>
    <property type="match status" value="1"/>
</dbReference>
<dbReference type="SUPFAM" id="SSF55486">
    <property type="entry name" value="Metalloproteases ('zincins'), catalytic domain"/>
    <property type="match status" value="1"/>
</dbReference>
<proteinExistence type="inferred from homology"/>
<evidence type="ECO:0000256" key="2">
    <source>
        <dbReference type="ARBA" id="ARBA00022722"/>
    </source>
</evidence>
<evidence type="ECO:0000256" key="1">
    <source>
        <dbReference type="ARBA" id="ARBA00010875"/>
    </source>
</evidence>
<comment type="function">
    <text evidence="7">Single strand-specific metallo-endoribonuclease involved in late-stage 70S ribosome quality control and in maturation of the 3' terminus of the 16S rRNA.</text>
</comment>
<dbReference type="GO" id="GO:0005737">
    <property type="term" value="C:cytoplasm"/>
    <property type="evidence" value="ECO:0007669"/>
    <property type="project" value="UniProtKB-SubCell"/>
</dbReference>
<keyword evidence="7" id="KW-0698">rRNA processing</keyword>
<keyword evidence="4 7" id="KW-0255">Endonuclease</keyword>
<evidence type="ECO:0000256" key="3">
    <source>
        <dbReference type="ARBA" id="ARBA00022723"/>
    </source>
</evidence>
<keyword evidence="3 7" id="KW-0479">Metal-binding</keyword>
<reference evidence="8 9" key="1">
    <citation type="submission" date="2019-08" db="EMBL/GenBank/DDBJ databases">
        <title>In-depth cultivation of the pig gut microbiome towards novel bacterial diversity and tailored functional studies.</title>
        <authorList>
            <person name="Wylensek D."/>
            <person name="Hitch T.C.A."/>
            <person name="Clavel T."/>
        </authorList>
    </citation>
    <scope>NUCLEOTIDE SEQUENCE [LARGE SCALE GENOMIC DNA]</scope>
    <source>
        <strain evidence="8 9">BBE-744-WT-12</strain>
    </source>
</reference>
<dbReference type="AlphaFoldDB" id="A0A844G253"/>
<dbReference type="InterPro" id="IPR002036">
    <property type="entry name" value="YbeY"/>
</dbReference>
<comment type="similarity">
    <text evidence="1 7">Belongs to the endoribonuclease YbeY family.</text>
</comment>
<feature type="binding site" evidence="7">
    <location>
        <position position="128"/>
    </location>
    <ligand>
        <name>Zn(2+)</name>
        <dbReference type="ChEBI" id="CHEBI:29105"/>
        <note>catalytic</note>
    </ligand>
</feature>
<comment type="subcellular location">
    <subcellularLocation>
        <location evidence="7">Cytoplasm</location>
    </subcellularLocation>
</comment>
<dbReference type="EC" id="3.1.-.-" evidence="7"/>
<dbReference type="GO" id="GO:0004521">
    <property type="term" value="F:RNA endonuclease activity"/>
    <property type="evidence" value="ECO:0007669"/>
    <property type="project" value="UniProtKB-UniRule"/>
</dbReference>